<dbReference type="Proteomes" id="UP000806285">
    <property type="component" value="Unassembled WGS sequence"/>
</dbReference>
<name>A0ABR9S143_9BURK</name>
<comment type="caution">
    <text evidence="3">The sequence shown here is derived from an EMBL/GenBank/DDBJ whole genome shotgun (WGS) entry which is preliminary data.</text>
</comment>
<proteinExistence type="predicted"/>
<evidence type="ECO:0000256" key="1">
    <source>
        <dbReference type="SAM" id="Coils"/>
    </source>
</evidence>
<evidence type="ECO:0000313" key="3">
    <source>
        <dbReference type="EMBL" id="MBE7367241.1"/>
    </source>
</evidence>
<feature type="chain" id="PRO_5046266917" description="DUF4398 domain-containing protein" evidence="2">
    <location>
        <begin position="29"/>
        <end position="201"/>
    </location>
</feature>
<feature type="signal peptide" evidence="2">
    <location>
        <begin position="1"/>
        <end position="28"/>
    </location>
</feature>
<keyword evidence="2" id="KW-0732">Signal</keyword>
<gene>
    <name evidence="3" type="ORF">IM787_06680</name>
</gene>
<organism evidence="3 4">
    <name type="scientific">Ramlibacter pallidus</name>
    <dbReference type="NCBI Taxonomy" id="2780087"/>
    <lineage>
        <taxon>Bacteria</taxon>
        <taxon>Pseudomonadati</taxon>
        <taxon>Pseudomonadota</taxon>
        <taxon>Betaproteobacteria</taxon>
        <taxon>Burkholderiales</taxon>
        <taxon>Comamonadaceae</taxon>
        <taxon>Ramlibacter</taxon>
    </lineage>
</organism>
<reference evidence="3 4" key="1">
    <citation type="submission" date="2020-10" db="EMBL/GenBank/DDBJ databases">
        <title>Ramlibacter sp. HM2 16S ribosomal RNA gene Genome sequencing and assembly.</title>
        <authorList>
            <person name="Kang M."/>
        </authorList>
    </citation>
    <scope>NUCLEOTIDE SEQUENCE [LARGE SCALE GENOMIC DNA]</scope>
    <source>
        <strain evidence="3 4">HM2</strain>
    </source>
</reference>
<protein>
    <recommendedName>
        <fullName evidence="5">DUF4398 domain-containing protein</fullName>
    </recommendedName>
</protein>
<evidence type="ECO:0000256" key="2">
    <source>
        <dbReference type="SAM" id="SignalP"/>
    </source>
</evidence>
<dbReference type="EMBL" id="JADDIV010000002">
    <property type="protein sequence ID" value="MBE7367241.1"/>
    <property type="molecule type" value="Genomic_DNA"/>
</dbReference>
<feature type="coiled-coil region" evidence="1">
    <location>
        <begin position="148"/>
        <end position="185"/>
    </location>
</feature>
<evidence type="ECO:0000313" key="4">
    <source>
        <dbReference type="Proteomes" id="UP000806285"/>
    </source>
</evidence>
<accession>A0ABR9S143</accession>
<dbReference type="PROSITE" id="PS51257">
    <property type="entry name" value="PROKAR_LIPOPROTEIN"/>
    <property type="match status" value="1"/>
</dbReference>
<evidence type="ECO:0008006" key="5">
    <source>
        <dbReference type="Google" id="ProtNLM"/>
    </source>
</evidence>
<keyword evidence="1" id="KW-0175">Coiled coil</keyword>
<keyword evidence="4" id="KW-1185">Reference proteome</keyword>
<sequence>MHRESTAAHALAATFVLLVAGCAAPVPATAPPPAPEPMRAMVLPSAPPAVPLPAPTPPRTEVHPLEAAVAHAERVRGLPASELATEIQRLGETSYTPLRATQLAQALAFARGPANASRAQALLQRVLADPAGEAQPLHPYARVLAAQIAEQRRVDEQAERQAQQLREAQRRIEQLNDRLEAVRAIERSLPGAPRAPAPRSP</sequence>
<dbReference type="RefSeq" id="WP_193675862.1">
    <property type="nucleotide sequence ID" value="NZ_JADDIV010000002.1"/>
</dbReference>